<dbReference type="InterPro" id="IPR045864">
    <property type="entry name" value="aa-tRNA-synth_II/BPL/LPL"/>
</dbReference>
<dbReference type="PANTHER" id="PTHR43697">
    <property type="entry name" value="SERYL-TRNA SYNTHETASE"/>
    <property type="match status" value="1"/>
</dbReference>
<evidence type="ECO:0000256" key="2">
    <source>
        <dbReference type="ARBA" id="ARBA00005045"/>
    </source>
</evidence>
<evidence type="ECO:0000256" key="1">
    <source>
        <dbReference type="ARBA" id="ARBA00004496"/>
    </source>
</evidence>
<dbReference type="EMBL" id="LUKY01000033">
    <property type="protein sequence ID" value="OIZ94510.1"/>
    <property type="molecule type" value="Genomic_DNA"/>
</dbReference>
<accession>A0A1J8NKF3</accession>
<dbReference type="GO" id="GO:0004828">
    <property type="term" value="F:serine-tRNA ligase activity"/>
    <property type="evidence" value="ECO:0007669"/>
    <property type="project" value="UniProtKB-UniRule"/>
</dbReference>
<feature type="binding site" evidence="13">
    <location>
        <position position="233"/>
    </location>
    <ligand>
        <name>L-serine</name>
        <dbReference type="ChEBI" id="CHEBI:33384"/>
    </ligand>
</feature>
<comment type="catalytic activity">
    <reaction evidence="11 12">
        <text>tRNA(Ser) + L-serine + ATP = L-seryl-tRNA(Ser) + AMP + diphosphate + H(+)</text>
        <dbReference type="Rhea" id="RHEA:12292"/>
        <dbReference type="Rhea" id="RHEA-COMP:9669"/>
        <dbReference type="Rhea" id="RHEA-COMP:9703"/>
        <dbReference type="ChEBI" id="CHEBI:15378"/>
        <dbReference type="ChEBI" id="CHEBI:30616"/>
        <dbReference type="ChEBI" id="CHEBI:33019"/>
        <dbReference type="ChEBI" id="CHEBI:33384"/>
        <dbReference type="ChEBI" id="CHEBI:78442"/>
        <dbReference type="ChEBI" id="CHEBI:78533"/>
        <dbReference type="ChEBI" id="CHEBI:456215"/>
        <dbReference type="EC" id="6.1.1.11"/>
    </reaction>
</comment>
<keyword evidence="9 12" id="KW-0030">Aminoacyl-tRNA synthetase</keyword>
<dbReference type="InterPro" id="IPR042103">
    <property type="entry name" value="SerRS_1_N_sf"/>
</dbReference>
<evidence type="ECO:0000256" key="10">
    <source>
        <dbReference type="ARBA" id="ARBA00047929"/>
    </source>
</evidence>
<evidence type="ECO:0000256" key="4">
    <source>
        <dbReference type="ARBA" id="ARBA00022490"/>
    </source>
</evidence>
<evidence type="ECO:0000256" key="12">
    <source>
        <dbReference type="HAMAP-Rule" id="MF_00176"/>
    </source>
</evidence>
<keyword evidence="17" id="KW-1185">Reference proteome</keyword>
<evidence type="ECO:0000256" key="14">
    <source>
        <dbReference type="PIRSR" id="PIRSR001529-2"/>
    </source>
</evidence>
<dbReference type="SUPFAM" id="SSF55681">
    <property type="entry name" value="Class II aaRS and biotin synthetases"/>
    <property type="match status" value="1"/>
</dbReference>
<reference evidence="16 17" key="1">
    <citation type="submission" date="2016-03" db="EMBL/GenBank/DDBJ databases">
        <title>Comparative genomics of Rickettsiella.</title>
        <authorList>
            <person name="Chandler C."/>
            <person name="Wang Y."/>
        </authorList>
    </citation>
    <scope>NUCLEOTIDE SEQUENCE [LARGE SCALE GENOMIC DNA]</scope>
    <source>
        <strain evidence="16 17">RCFS May 2013</strain>
    </source>
</reference>
<keyword evidence="7 12" id="KW-0067">ATP-binding</keyword>
<dbReference type="InterPro" id="IPR015866">
    <property type="entry name" value="Ser-tRNA-synth_1_N"/>
</dbReference>
<dbReference type="InterPro" id="IPR002314">
    <property type="entry name" value="aa-tRNA-synt_IIb"/>
</dbReference>
<dbReference type="InterPro" id="IPR002317">
    <property type="entry name" value="Ser-tRNA-ligase_type_1"/>
</dbReference>
<dbReference type="AlphaFoldDB" id="A0A1J8NKF3"/>
<proteinExistence type="inferred from homology"/>
<dbReference type="GO" id="GO:0016260">
    <property type="term" value="P:selenocysteine biosynthetic process"/>
    <property type="evidence" value="ECO:0007669"/>
    <property type="project" value="UniProtKB-UniRule"/>
</dbReference>
<dbReference type="Pfam" id="PF00587">
    <property type="entry name" value="tRNA-synt_2b"/>
    <property type="match status" value="1"/>
</dbReference>
<keyword evidence="4 12" id="KW-0963">Cytoplasm</keyword>
<evidence type="ECO:0000256" key="8">
    <source>
        <dbReference type="ARBA" id="ARBA00022917"/>
    </source>
</evidence>
<comment type="subcellular location">
    <subcellularLocation>
        <location evidence="1 12">Cytoplasm</location>
    </subcellularLocation>
</comment>
<feature type="binding site" evidence="12 13">
    <location>
        <position position="287"/>
    </location>
    <ligand>
        <name>L-serine</name>
        <dbReference type="ChEBI" id="CHEBI:33384"/>
    </ligand>
</feature>
<dbReference type="SUPFAM" id="SSF46589">
    <property type="entry name" value="tRNA-binding arm"/>
    <property type="match status" value="1"/>
</dbReference>
<dbReference type="InterPro" id="IPR010978">
    <property type="entry name" value="tRNA-bd_arm"/>
</dbReference>
<evidence type="ECO:0000256" key="3">
    <source>
        <dbReference type="ARBA" id="ARBA00010728"/>
    </source>
</evidence>
<dbReference type="GO" id="GO:0005737">
    <property type="term" value="C:cytoplasm"/>
    <property type="evidence" value="ECO:0007669"/>
    <property type="project" value="UniProtKB-SubCell"/>
</dbReference>
<dbReference type="InterPro" id="IPR033729">
    <property type="entry name" value="SerRS_core"/>
</dbReference>
<comment type="function">
    <text evidence="12">Catalyzes the attachment of serine to tRNA(Ser). Is also able to aminoacylate tRNA(Sec) with serine, to form the misacylated tRNA L-seryl-tRNA(Sec), which will be further converted into selenocysteinyl-tRNA(Sec).</text>
</comment>
<dbReference type="PANTHER" id="PTHR43697:SF1">
    <property type="entry name" value="SERINE--TRNA LIGASE"/>
    <property type="match status" value="1"/>
</dbReference>
<keyword evidence="6 12" id="KW-0547">Nucleotide-binding</keyword>
<evidence type="ECO:0000313" key="17">
    <source>
        <dbReference type="Proteomes" id="UP000183924"/>
    </source>
</evidence>
<dbReference type="EC" id="6.1.1.11" evidence="12"/>
<dbReference type="Gene3D" id="1.10.287.40">
    <property type="entry name" value="Serine-tRNA synthetase, tRNA binding domain"/>
    <property type="match status" value="1"/>
</dbReference>
<dbReference type="UniPathway" id="UPA00906">
    <property type="reaction ID" value="UER00895"/>
</dbReference>
<protein>
    <recommendedName>
        <fullName evidence="12">Serine--tRNA ligase</fullName>
        <ecNumber evidence="12">6.1.1.11</ecNumber>
    </recommendedName>
    <alternativeName>
        <fullName evidence="12">Seryl-tRNA synthetase</fullName>
        <shortName evidence="12">SerRS</shortName>
    </alternativeName>
    <alternativeName>
        <fullName evidence="12">Seryl-tRNA(Ser/Sec) synthetase</fullName>
    </alternativeName>
</protein>
<evidence type="ECO:0000256" key="6">
    <source>
        <dbReference type="ARBA" id="ARBA00022741"/>
    </source>
</evidence>
<dbReference type="PRINTS" id="PR00981">
    <property type="entry name" value="TRNASYNTHSER"/>
</dbReference>
<dbReference type="Proteomes" id="UP000183924">
    <property type="component" value="Unassembled WGS sequence"/>
</dbReference>
<dbReference type="PROSITE" id="PS50862">
    <property type="entry name" value="AA_TRNA_LIGASE_II"/>
    <property type="match status" value="1"/>
</dbReference>
<feature type="binding site" evidence="12 14">
    <location>
        <begin position="351"/>
        <end position="354"/>
    </location>
    <ligand>
        <name>ATP</name>
        <dbReference type="ChEBI" id="CHEBI:30616"/>
    </ligand>
</feature>
<feature type="binding site" evidence="12">
    <location>
        <begin position="233"/>
        <end position="235"/>
    </location>
    <ligand>
        <name>L-serine</name>
        <dbReference type="ChEBI" id="CHEBI:33384"/>
    </ligand>
</feature>
<feature type="binding site" evidence="12 14">
    <location>
        <begin position="264"/>
        <end position="266"/>
    </location>
    <ligand>
        <name>ATP</name>
        <dbReference type="ChEBI" id="CHEBI:30616"/>
    </ligand>
</feature>
<evidence type="ECO:0000256" key="11">
    <source>
        <dbReference type="ARBA" id="ARBA00048823"/>
    </source>
</evidence>
<comment type="caution">
    <text evidence="16">The sequence shown here is derived from an EMBL/GenBank/DDBJ whole genome shotgun (WGS) entry which is preliminary data.</text>
</comment>
<evidence type="ECO:0000256" key="13">
    <source>
        <dbReference type="PIRSR" id="PIRSR001529-1"/>
    </source>
</evidence>
<evidence type="ECO:0000256" key="9">
    <source>
        <dbReference type="ARBA" id="ARBA00023146"/>
    </source>
</evidence>
<comment type="subunit">
    <text evidence="12">Homodimer. The tRNA molecule binds across the dimer.</text>
</comment>
<feature type="binding site" evidence="13">
    <location>
        <position position="385"/>
    </location>
    <ligand>
        <name>L-serine</name>
        <dbReference type="ChEBI" id="CHEBI:33384"/>
    </ligand>
</feature>
<dbReference type="GO" id="GO:0005524">
    <property type="term" value="F:ATP binding"/>
    <property type="evidence" value="ECO:0007669"/>
    <property type="project" value="UniProtKB-UniRule"/>
</dbReference>
<evidence type="ECO:0000313" key="16">
    <source>
        <dbReference type="EMBL" id="OIZ94510.1"/>
    </source>
</evidence>
<dbReference type="Gene3D" id="3.30.930.10">
    <property type="entry name" value="Bira Bifunctional Protein, Domain 2"/>
    <property type="match status" value="1"/>
</dbReference>
<comment type="caution">
    <text evidence="12">Lacks conserved residue(s) required for the propagation of feature annotation.</text>
</comment>
<dbReference type="CDD" id="cd00770">
    <property type="entry name" value="SerRS_core"/>
    <property type="match status" value="1"/>
</dbReference>
<keyword evidence="8 12" id="KW-0648">Protein biosynthesis</keyword>
<feature type="binding site" evidence="13">
    <location>
        <position position="264"/>
    </location>
    <ligand>
        <name>L-serine</name>
        <dbReference type="ChEBI" id="CHEBI:33384"/>
    </ligand>
</feature>
<dbReference type="HAMAP" id="MF_00176">
    <property type="entry name" value="Ser_tRNA_synth_type1"/>
    <property type="match status" value="1"/>
</dbReference>
<dbReference type="InterPro" id="IPR006195">
    <property type="entry name" value="aa-tRNA-synth_II"/>
</dbReference>
<feature type="domain" description="Aminoacyl-transfer RNA synthetases class-II family profile" evidence="15">
    <location>
        <begin position="173"/>
        <end position="412"/>
    </location>
</feature>
<comment type="pathway">
    <text evidence="2 12">Aminoacyl-tRNA biosynthesis; selenocysteinyl-tRNA(Sec) biosynthesis; L-seryl-tRNA(Sec) from L-serine and tRNA(Sec): step 1/1.</text>
</comment>
<dbReference type="STRING" id="1225476.A1D18_03965"/>
<feature type="binding site" evidence="12">
    <location>
        <position position="387"/>
    </location>
    <ligand>
        <name>L-serine</name>
        <dbReference type="ChEBI" id="CHEBI:33384"/>
    </ligand>
</feature>
<dbReference type="OrthoDB" id="9804647at2"/>
<dbReference type="GO" id="GO:0006434">
    <property type="term" value="P:seryl-tRNA aminoacylation"/>
    <property type="evidence" value="ECO:0007669"/>
    <property type="project" value="UniProtKB-UniRule"/>
</dbReference>
<dbReference type="Pfam" id="PF02403">
    <property type="entry name" value="Seryl_tRNA_N"/>
    <property type="match status" value="1"/>
</dbReference>
<evidence type="ECO:0000259" key="15">
    <source>
        <dbReference type="PROSITE" id="PS50862"/>
    </source>
</evidence>
<dbReference type="PIRSF" id="PIRSF001529">
    <property type="entry name" value="Ser-tRNA-synth_IIa"/>
    <property type="match status" value="1"/>
</dbReference>
<evidence type="ECO:0000256" key="5">
    <source>
        <dbReference type="ARBA" id="ARBA00022598"/>
    </source>
</evidence>
<dbReference type="NCBIfam" id="TIGR00414">
    <property type="entry name" value="serS"/>
    <property type="match status" value="1"/>
</dbReference>
<keyword evidence="5 12" id="KW-0436">Ligase</keyword>
<comment type="domain">
    <text evidence="12">Consists of two distinct domains, a catalytic core and a N-terminal extension that is involved in tRNA binding.</text>
</comment>
<organism evidence="16 17">
    <name type="scientific">Candidatus Rickettsiella isopodorum</name>
    <dbReference type="NCBI Taxonomy" id="1225476"/>
    <lineage>
        <taxon>Bacteria</taxon>
        <taxon>Pseudomonadati</taxon>
        <taxon>Pseudomonadota</taxon>
        <taxon>Gammaproteobacteria</taxon>
        <taxon>Legionellales</taxon>
        <taxon>Coxiellaceae</taxon>
        <taxon>Rickettsiella</taxon>
    </lineage>
</organism>
<comment type="similarity">
    <text evidence="3 12">Belongs to the class-II aminoacyl-tRNA synthetase family. Type-1 seryl-tRNA synthetase subfamily.</text>
</comment>
<evidence type="ECO:0000256" key="7">
    <source>
        <dbReference type="ARBA" id="ARBA00022840"/>
    </source>
</evidence>
<name>A0A1J8NKF3_9COXI</name>
<sequence length="424" mass="47893">MLDPKYLRNDIQIEEISKQLANRGYQLDTRLVSRLESRRKELQSETETLQNKSNRSAKAIGLAKSKGESITALLEEVAGIKKQREVCEGQLKEVLEELSAIYLTIPNLPHESVPVGQNESQNKVLRHWGKVPHFDFSVKDHVALGEVNGLMDFSSASKIAGSRFVVLIGKLAKLQRALIQFMLEVHTKQHAYQEVYVPYIANSESLLGTGQLPNLVDELFSLKGEQGFYLIPTAEVSVTNLARDTIYTATDLPKKYVAHTPCFRSEAGSYGKDTRGMIRQHQFEKVELIRFVEPKNSYHALEELTQEAETILQKLELPYRVVALCTGDLGFSSAKTYDLEVWLPSQNTYREISSCSNFESFQARRLAARWRNPETGKIELIHTLNGSGLAVGRTLVALMENYQTKEGKIRIPSVLKDYIQADFI</sequence>
<gene>
    <name evidence="12" type="primary">serS</name>
    <name evidence="16" type="ORF">A1D18_03965</name>
</gene>
<dbReference type="RefSeq" id="WP_071662999.1">
    <property type="nucleotide sequence ID" value="NZ_LUKY01000033.1"/>
</dbReference>
<comment type="catalytic activity">
    <reaction evidence="10 12">
        <text>tRNA(Sec) + L-serine + ATP = L-seryl-tRNA(Sec) + AMP + diphosphate + H(+)</text>
        <dbReference type="Rhea" id="RHEA:42580"/>
        <dbReference type="Rhea" id="RHEA-COMP:9742"/>
        <dbReference type="Rhea" id="RHEA-COMP:10128"/>
        <dbReference type="ChEBI" id="CHEBI:15378"/>
        <dbReference type="ChEBI" id="CHEBI:30616"/>
        <dbReference type="ChEBI" id="CHEBI:33019"/>
        <dbReference type="ChEBI" id="CHEBI:33384"/>
        <dbReference type="ChEBI" id="CHEBI:78442"/>
        <dbReference type="ChEBI" id="CHEBI:78533"/>
        <dbReference type="ChEBI" id="CHEBI:456215"/>
        <dbReference type="EC" id="6.1.1.11"/>
    </reaction>
</comment>